<dbReference type="Proteomes" id="UP000612956">
    <property type="component" value="Unassembled WGS sequence"/>
</dbReference>
<keyword evidence="2" id="KW-1185">Reference proteome</keyword>
<accession>A0A917QQE5</accession>
<evidence type="ECO:0000313" key="1">
    <source>
        <dbReference type="EMBL" id="GGK62055.1"/>
    </source>
</evidence>
<reference evidence="1" key="2">
    <citation type="submission" date="2020-09" db="EMBL/GenBank/DDBJ databases">
        <authorList>
            <person name="Sun Q."/>
            <person name="Zhou Y."/>
        </authorList>
    </citation>
    <scope>NUCLEOTIDE SEQUENCE</scope>
    <source>
        <strain evidence="1">CGMCC 4.7278</strain>
    </source>
</reference>
<sequence length="168" mass="18906">MATLFSSKRNKPKIDIATVDRVVDALDLPPAVFKTCPWQPRELIETGLRQWLRCAGAAMRDDQVIGMPSHAVDEAWHGLILCTQRYAAFCDRAYGRFLHHFPEGAGPPNPTHGSMHEQLGRTVVAWDLVARPGEECVLWDLDRLVGVERPWGVDARQVAEVTQRLRQA</sequence>
<protein>
    <submittedName>
        <fullName evidence="1">Uncharacterized protein</fullName>
    </submittedName>
</protein>
<gene>
    <name evidence="1" type="ORF">GCM10011591_37870</name>
</gene>
<reference evidence="1" key="1">
    <citation type="journal article" date="2014" name="Int. J. Syst. Evol. Microbiol.">
        <title>Complete genome sequence of Corynebacterium casei LMG S-19264T (=DSM 44701T), isolated from a smear-ripened cheese.</title>
        <authorList>
            <consortium name="US DOE Joint Genome Institute (JGI-PGF)"/>
            <person name="Walter F."/>
            <person name="Albersmeier A."/>
            <person name="Kalinowski J."/>
            <person name="Ruckert C."/>
        </authorList>
    </citation>
    <scope>NUCLEOTIDE SEQUENCE</scope>
    <source>
        <strain evidence="1">CGMCC 4.7278</strain>
    </source>
</reference>
<dbReference type="EMBL" id="BMMW01000004">
    <property type="protein sequence ID" value="GGK62055.1"/>
    <property type="molecule type" value="Genomic_DNA"/>
</dbReference>
<name>A0A917QQE5_9NOCA</name>
<proteinExistence type="predicted"/>
<evidence type="ECO:0000313" key="2">
    <source>
        <dbReference type="Proteomes" id="UP000612956"/>
    </source>
</evidence>
<organism evidence="1 2">
    <name type="scientific">Nocardia camponoti</name>
    <dbReference type="NCBI Taxonomy" id="1616106"/>
    <lineage>
        <taxon>Bacteria</taxon>
        <taxon>Bacillati</taxon>
        <taxon>Actinomycetota</taxon>
        <taxon>Actinomycetes</taxon>
        <taxon>Mycobacteriales</taxon>
        <taxon>Nocardiaceae</taxon>
        <taxon>Nocardia</taxon>
    </lineage>
</organism>
<comment type="caution">
    <text evidence="1">The sequence shown here is derived from an EMBL/GenBank/DDBJ whole genome shotgun (WGS) entry which is preliminary data.</text>
</comment>
<dbReference type="AlphaFoldDB" id="A0A917QQE5"/>